<dbReference type="SMART" id="SM00298">
    <property type="entry name" value="CHROMO"/>
    <property type="match status" value="1"/>
</dbReference>
<dbReference type="GO" id="GO:0003676">
    <property type="term" value="F:nucleic acid binding"/>
    <property type="evidence" value="ECO:0007669"/>
    <property type="project" value="InterPro"/>
</dbReference>
<dbReference type="CDD" id="cd00024">
    <property type="entry name" value="CD_CSD"/>
    <property type="match status" value="1"/>
</dbReference>
<dbReference type="STRING" id="112090.W4GBK3"/>
<dbReference type="GeneID" id="20811469"/>
<dbReference type="Gene3D" id="1.10.340.70">
    <property type="match status" value="1"/>
</dbReference>
<dbReference type="InterPro" id="IPR012337">
    <property type="entry name" value="RNaseH-like_sf"/>
</dbReference>
<dbReference type="InterPro" id="IPR000953">
    <property type="entry name" value="Chromo/chromo_shadow_dom"/>
</dbReference>
<dbReference type="PANTHER" id="PTHR37984:SF5">
    <property type="entry name" value="PROTEIN NYNRIN-LIKE"/>
    <property type="match status" value="1"/>
</dbReference>
<evidence type="ECO:0000313" key="3">
    <source>
        <dbReference type="EMBL" id="ETV76454.1"/>
    </source>
</evidence>
<dbReference type="InterPro" id="IPR036397">
    <property type="entry name" value="RNaseH_sf"/>
</dbReference>
<dbReference type="VEuPathDB" id="FungiDB:H257_09473"/>
<dbReference type="InterPro" id="IPR016197">
    <property type="entry name" value="Chromo-like_dom_sf"/>
</dbReference>
<dbReference type="SUPFAM" id="SSF56672">
    <property type="entry name" value="DNA/RNA polymerases"/>
    <property type="match status" value="1"/>
</dbReference>
<evidence type="ECO:0000259" key="2">
    <source>
        <dbReference type="PROSITE" id="PS50994"/>
    </source>
</evidence>
<dbReference type="InterPro" id="IPR043502">
    <property type="entry name" value="DNA/RNA_pol_sf"/>
</dbReference>
<dbReference type="AlphaFoldDB" id="W4GBK3"/>
<protein>
    <recommendedName>
        <fullName evidence="4">Chromo domain-containing protein</fullName>
    </recommendedName>
</protein>
<gene>
    <name evidence="3" type="ORF">H257_09473</name>
</gene>
<dbReference type="Gene3D" id="2.40.50.40">
    <property type="match status" value="1"/>
</dbReference>
<dbReference type="RefSeq" id="XP_009833999.1">
    <property type="nucleotide sequence ID" value="XM_009835697.1"/>
</dbReference>
<name>W4GBK3_APHAT</name>
<dbReference type="PANTHER" id="PTHR37984">
    <property type="entry name" value="PROTEIN CBG26694"/>
    <property type="match status" value="1"/>
</dbReference>
<dbReference type="InterPro" id="IPR001584">
    <property type="entry name" value="Integrase_cat-core"/>
</dbReference>
<feature type="domain" description="Chromo" evidence="1">
    <location>
        <begin position="780"/>
        <end position="818"/>
    </location>
</feature>
<evidence type="ECO:0000259" key="1">
    <source>
        <dbReference type="PROSITE" id="PS50013"/>
    </source>
</evidence>
<evidence type="ECO:0008006" key="4">
    <source>
        <dbReference type="Google" id="ProtNLM"/>
    </source>
</evidence>
<organism evidence="3">
    <name type="scientific">Aphanomyces astaci</name>
    <name type="common">Crayfish plague agent</name>
    <dbReference type="NCBI Taxonomy" id="112090"/>
    <lineage>
        <taxon>Eukaryota</taxon>
        <taxon>Sar</taxon>
        <taxon>Stramenopiles</taxon>
        <taxon>Oomycota</taxon>
        <taxon>Saprolegniomycetes</taxon>
        <taxon>Saprolegniales</taxon>
        <taxon>Verrucalvaceae</taxon>
        <taxon>Aphanomyces</taxon>
    </lineage>
</organism>
<dbReference type="PROSITE" id="PS50013">
    <property type="entry name" value="CHROMO_2"/>
    <property type="match status" value="1"/>
</dbReference>
<dbReference type="PROSITE" id="PS50994">
    <property type="entry name" value="INTEGRASE"/>
    <property type="match status" value="1"/>
</dbReference>
<dbReference type="SUPFAM" id="SSF54160">
    <property type="entry name" value="Chromo domain-like"/>
    <property type="match status" value="1"/>
</dbReference>
<dbReference type="SUPFAM" id="SSF53098">
    <property type="entry name" value="Ribonuclease H-like"/>
    <property type="match status" value="1"/>
</dbReference>
<dbReference type="Gene3D" id="3.30.420.10">
    <property type="entry name" value="Ribonuclease H-like superfamily/Ribonuclease H"/>
    <property type="match status" value="1"/>
</dbReference>
<dbReference type="Gene3D" id="3.10.10.10">
    <property type="entry name" value="HIV Type 1 Reverse Transcriptase, subunit A, domain 1"/>
    <property type="match status" value="1"/>
</dbReference>
<dbReference type="GO" id="GO:0015074">
    <property type="term" value="P:DNA integration"/>
    <property type="evidence" value="ECO:0007669"/>
    <property type="project" value="InterPro"/>
</dbReference>
<reference evidence="3" key="1">
    <citation type="submission" date="2013-12" db="EMBL/GenBank/DDBJ databases">
        <title>The Genome Sequence of Aphanomyces astaci APO3.</title>
        <authorList>
            <consortium name="The Broad Institute Genomics Platform"/>
            <person name="Russ C."/>
            <person name="Tyler B."/>
            <person name="van West P."/>
            <person name="Dieguez-Uribeondo J."/>
            <person name="Young S.K."/>
            <person name="Zeng Q."/>
            <person name="Gargeya S."/>
            <person name="Fitzgerald M."/>
            <person name="Abouelleil A."/>
            <person name="Alvarado L."/>
            <person name="Chapman S.B."/>
            <person name="Gainer-Dewar J."/>
            <person name="Goldberg J."/>
            <person name="Griggs A."/>
            <person name="Gujja S."/>
            <person name="Hansen M."/>
            <person name="Howarth C."/>
            <person name="Imamovic A."/>
            <person name="Ireland A."/>
            <person name="Larimer J."/>
            <person name="McCowan C."/>
            <person name="Murphy C."/>
            <person name="Pearson M."/>
            <person name="Poon T.W."/>
            <person name="Priest M."/>
            <person name="Roberts A."/>
            <person name="Saif S."/>
            <person name="Shea T."/>
            <person name="Sykes S."/>
            <person name="Wortman J."/>
            <person name="Nusbaum C."/>
            <person name="Birren B."/>
        </authorList>
    </citation>
    <scope>NUCLEOTIDE SEQUENCE [LARGE SCALE GENOMIC DNA]</scope>
    <source>
        <strain evidence="3">APO3</strain>
    </source>
</reference>
<accession>W4GBK3</accession>
<proteinExistence type="predicted"/>
<dbReference type="Pfam" id="PF17921">
    <property type="entry name" value="Integrase_H2C2"/>
    <property type="match status" value="1"/>
</dbReference>
<dbReference type="Gene3D" id="3.30.70.270">
    <property type="match status" value="1"/>
</dbReference>
<dbReference type="InterPro" id="IPR041588">
    <property type="entry name" value="Integrase_H2C2"/>
</dbReference>
<dbReference type="EMBL" id="KI913136">
    <property type="protein sequence ID" value="ETV76454.1"/>
    <property type="molecule type" value="Genomic_DNA"/>
</dbReference>
<dbReference type="InterPro" id="IPR043128">
    <property type="entry name" value="Rev_trsase/Diguanyl_cyclase"/>
</dbReference>
<sequence>MERLGFSVDGMLVDALKQRRVWDMAEAGDADQTSANVKRLQEAFQEDPEDALYAEDVTCSTPAMEKPADQDCEIKRILNGKIAEAIQLGLSPAHESELRRILGDHTDVFRLEFGQALPVDVEPLKVRLKEGAVPVKCALRRYPPAHMEYLKQHVEELEAAGLVNHNNRETWAAAPRIVAKKAPGEYRMTIDSRPMEVPMPWPMPNLDAAMATLVGMNVFFTLAVATVPILLDVTDAVAYCQSVVNQMFGELLYAGVLGWLDDLLGYADSSDKLFVLLDKVLSNCGKFRLKLHPKKCDFFLKKATWCGKVISAEGISHSPDRVQGLCALETSTSGADLQQFVCATNWMRSSIPSYSELIGPAEPVGRGGEGRSGKPTYGRTCSAGGKAAWKAAGEDVPNVTWSVSDGYYVTATGKIWIPEAAVDLQQRICIIAHQGAAGHRGVGVTTQGVLERFEWRTAKEDLNAFVGSCLHCLCVDGTMVPRPWGAALHAERPNELIHFDWLQLPPAANGWKYVLVVKDDKHKHMSGFCRLFPSATADAESTANALMIGLRHMAKEVVGKIKRMIGAHHQTTTPYTPWANGTVEVVNRLILRGLKTLTSEMKLRPDEGHRVLALVQSALNHQPADRLGGVAPVTAFQGFPSTTPLAGLVHPRTKKVLTVDWPSKARQKHMNVLRQAMENMHRDVAARREKLPQQARGRREKKAHVCLANFALGDFVLLGKIIKFPNKLALNWKGPYRLSRLVEPFGTSVHHASRLKFFSGAALNVTDDLVDYAAFGDEGYFVQELLGARRSADGQFEVRVKWKGLDEEEAPWEPALQLYEDIAVVLRRWIVKNASDGVVKEMRDDLEATLGHSL</sequence>
<feature type="domain" description="Integrase catalytic" evidence="2">
    <location>
        <begin position="489"/>
        <end position="640"/>
    </location>
</feature>
<dbReference type="InterPro" id="IPR050951">
    <property type="entry name" value="Retrovirus_Pol_polyprotein"/>
</dbReference>
<dbReference type="OrthoDB" id="78260at2759"/>